<comment type="subcellular location">
    <subcellularLocation>
        <location evidence="2">Mitochondrion inner membrane</location>
        <topology evidence="2">Peripheral membrane protein</topology>
        <orientation evidence="2">Matrix side</orientation>
    </subcellularLocation>
</comment>
<dbReference type="InterPro" id="IPR007763">
    <property type="entry name" value="NDUFA12"/>
</dbReference>
<gene>
    <name evidence="3" type="ORF">BN9_128560</name>
</gene>
<keyword evidence="2" id="KW-0813">Transport</keyword>
<protein>
    <recommendedName>
        <fullName evidence="2">NADH dehydrogenase [ubiquinone] 1 alpha subcomplex subunit 12</fullName>
    </recommendedName>
</protein>
<dbReference type="Proteomes" id="UP000053237">
    <property type="component" value="Unassembled WGS sequence"/>
</dbReference>
<name>A0A024FWU9_9STRA</name>
<keyword evidence="4" id="KW-1185">Reference proteome</keyword>
<keyword evidence="2" id="KW-0472">Membrane</keyword>
<organism evidence="3 4">
    <name type="scientific">Albugo candida</name>
    <dbReference type="NCBI Taxonomy" id="65357"/>
    <lineage>
        <taxon>Eukaryota</taxon>
        <taxon>Sar</taxon>
        <taxon>Stramenopiles</taxon>
        <taxon>Oomycota</taxon>
        <taxon>Peronosporomycetes</taxon>
        <taxon>Albuginales</taxon>
        <taxon>Albuginaceae</taxon>
        <taxon>Albugo</taxon>
    </lineage>
</organism>
<reference evidence="3 4" key="1">
    <citation type="submission" date="2012-05" db="EMBL/GenBank/DDBJ databases">
        <title>Recombination and specialization in a pathogen metapopulation.</title>
        <authorList>
            <person name="Gardiner A."/>
            <person name="Kemen E."/>
            <person name="Schultz-Larsen T."/>
            <person name="MacLean D."/>
            <person name="Van Oosterhout C."/>
            <person name="Jones J.D.G."/>
        </authorList>
    </citation>
    <scope>NUCLEOTIDE SEQUENCE [LARGE SCALE GENOMIC DNA]</scope>
    <source>
        <strain evidence="3 4">Ac Nc2</strain>
    </source>
</reference>
<comment type="similarity">
    <text evidence="1 2">Belongs to the complex I NDUFA12 subunit family.</text>
</comment>
<evidence type="ECO:0000256" key="2">
    <source>
        <dbReference type="RuleBase" id="RU363103"/>
    </source>
</evidence>
<dbReference type="AlphaFoldDB" id="A0A024FWU9"/>
<comment type="function">
    <text evidence="2">Accessory subunit of the mitochondrial membrane respiratory chain NADH dehydrogenase (Complex I), that is believed not to be involved in catalysis. Complex I functions in the transfer of electrons from NADH to the respiratory chain. The immediate electron acceptor for the enzyme is believed to be ubiquinone.</text>
</comment>
<evidence type="ECO:0000313" key="4">
    <source>
        <dbReference type="Proteomes" id="UP000053237"/>
    </source>
</evidence>
<keyword evidence="2" id="KW-0679">Respiratory chain</keyword>
<dbReference type="GO" id="GO:0045271">
    <property type="term" value="C:respiratory chain complex I"/>
    <property type="evidence" value="ECO:0007669"/>
    <property type="project" value="InterPro"/>
</dbReference>
<dbReference type="STRING" id="65357.A0A024FWU9"/>
<proteinExistence type="inferred from homology"/>
<dbReference type="GO" id="GO:0005743">
    <property type="term" value="C:mitochondrial inner membrane"/>
    <property type="evidence" value="ECO:0007669"/>
    <property type="project" value="UniProtKB-SubCell"/>
</dbReference>
<comment type="caution">
    <text evidence="3">The sequence shown here is derived from an EMBL/GenBank/DDBJ whole genome shotgun (WGS) entry which is preliminary data.</text>
</comment>
<dbReference type="PANTHER" id="PTHR12910:SF2">
    <property type="entry name" value="NADH DEHYDROGENASE [UBIQUINONE] 1 ALPHA SUBCOMPLEX SUBUNIT 12"/>
    <property type="match status" value="1"/>
</dbReference>
<dbReference type="Pfam" id="PF05071">
    <property type="entry name" value="NDUFA12"/>
    <property type="match status" value="1"/>
</dbReference>
<dbReference type="InParanoid" id="A0A024FWU9"/>
<keyword evidence="2" id="KW-0249">Electron transport</keyword>
<dbReference type="PANTHER" id="PTHR12910">
    <property type="entry name" value="NADH-UBIQUINONE OXIDOREDUCTASE SUBUNIT B17.2"/>
    <property type="match status" value="1"/>
</dbReference>
<evidence type="ECO:0000256" key="1">
    <source>
        <dbReference type="ARBA" id="ARBA00007355"/>
    </source>
</evidence>
<keyword evidence="2" id="KW-0999">Mitochondrion inner membrane</keyword>
<sequence>MGDEKFGYYVGTDRLGNKYYEDPTEVAGQQRYCEYHIDSFDNFDGDQIPPEWHSWLHYTTDVELGDEAFEIGKTCTCIMVFSSIILLPIKWAHLSGVYCSDRMLCDFEKIRRIQFWSFYPQGRRARSILFAPNPSLRCRNRSDQIFEHVDYIDSKWSSEITPSEFLIREGKSDFFSGSIITSICSFVP</sequence>
<keyword evidence="2" id="KW-0496">Mitochondrion</keyword>
<dbReference type="OrthoDB" id="274641at2759"/>
<dbReference type="GO" id="GO:0006979">
    <property type="term" value="P:response to oxidative stress"/>
    <property type="evidence" value="ECO:0007669"/>
    <property type="project" value="TreeGrafter"/>
</dbReference>
<dbReference type="EMBL" id="CAIX01001003">
    <property type="protein sequence ID" value="CCI11397.1"/>
    <property type="molecule type" value="Genomic_DNA"/>
</dbReference>
<evidence type="ECO:0000313" key="3">
    <source>
        <dbReference type="EMBL" id="CCI11397.1"/>
    </source>
</evidence>
<accession>A0A024FWU9</accession>